<evidence type="ECO:0000313" key="2">
    <source>
        <dbReference type="Proteomes" id="UP001066276"/>
    </source>
</evidence>
<proteinExistence type="predicted"/>
<gene>
    <name evidence="1" type="ORF">NDU88_002178</name>
</gene>
<organism evidence="1 2">
    <name type="scientific">Pleurodeles waltl</name>
    <name type="common">Iberian ribbed newt</name>
    <dbReference type="NCBI Taxonomy" id="8319"/>
    <lineage>
        <taxon>Eukaryota</taxon>
        <taxon>Metazoa</taxon>
        <taxon>Chordata</taxon>
        <taxon>Craniata</taxon>
        <taxon>Vertebrata</taxon>
        <taxon>Euteleostomi</taxon>
        <taxon>Amphibia</taxon>
        <taxon>Batrachia</taxon>
        <taxon>Caudata</taxon>
        <taxon>Salamandroidea</taxon>
        <taxon>Salamandridae</taxon>
        <taxon>Pleurodelinae</taxon>
        <taxon>Pleurodeles</taxon>
    </lineage>
</organism>
<evidence type="ECO:0000313" key="1">
    <source>
        <dbReference type="EMBL" id="KAJ1192872.1"/>
    </source>
</evidence>
<sequence length="151" mass="16981">MQLALAKQCDVKETISDMVWAFRTTPHSVTQRIPFVDMRDRLRGTKLVPAWLKGILYDETAVSDSVKFPKKDKMQASLHVEMGDWVKVCSGMMFMNDGEVVSKKGGMSLDDYVEEQGVGNECGDGSVECGDAAVLQKRIRRPPSYLEDFIR</sequence>
<name>A0AAV7UZ28_PLEWA</name>
<dbReference type="AlphaFoldDB" id="A0AAV7UZ28"/>
<comment type="caution">
    <text evidence="1">The sequence shown here is derived from an EMBL/GenBank/DDBJ whole genome shotgun (WGS) entry which is preliminary data.</text>
</comment>
<dbReference type="EMBL" id="JANPWB010000004">
    <property type="protein sequence ID" value="KAJ1192872.1"/>
    <property type="molecule type" value="Genomic_DNA"/>
</dbReference>
<keyword evidence="2" id="KW-1185">Reference proteome</keyword>
<reference evidence="1" key="1">
    <citation type="journal article" date="2022" name="bioRxiv">
        <title>Sequencing and chromosome-scale assembly of the giantPleurodeles waltlgenome.</title>
        <authorList>
            <person name="Brown T."/>
            <person name="Elewa A."/>
            <person name="Iarovenko S."/>
            <person name="Subramanian E."/>
            <person name="Araus A.J."/>
            <person name="Petzold A."/>
            <person name="Susuki M."/>
            <person name="Suzuki K.-i.T."/>
            <person name="Hayashi T."/>
            <person name="Toyoda A."/>
            <person name="Oliveira C."/>
            <person name="Osipova E."/>
            <person name="Leigh N.D."/>
            <person name="Simon A."/>
            <person name="Yun M.H."/>
        </authorList>
    </citation>
    <scope>NUCLEOTIDE SEQUENCE</scope>
    <source>
        <strain evidence="1">20211129_DDA</strain>
        <tissue evidence="1">Liver</tissue>
    </source>
</reference>
<dbReference type="Proteomes" id="UP001066276">
    <property type="component" value="Chromosome 2_2"/>
</dbReference>
<protein>
    <submittedName>
        <fullName evidence="1">Uncharacterized protein</fullName>
    </submittedName>
</protein>
<accession>A0AAV7UZ28</accession>